<keyword evidence="1" id="KW-0614">Plasmid</keyword>
<dbReference type="AlphaFoldDB" id="A0A1L3LSQ2"/>
<dbReference type="KEGG" id="same:SAMCFNEI73_pA0135"/>
<evidence type="ECO:0000313" key="2">
    <source>
        <dbReference type="Proteomes" id="UP000182306"/>
    </source>
</evidence>
<sequence length="70" mass="7781">MIGSLYSGDRHFLTPSDLEFLQVIFDEEIGIRGLKRDCEEAADLAARLIQLFQSGVTQADALRQMLKPAA</sequence>
<dbReference type="RefSeq" id="WP_064251635.1">
    <property type="nucleotide sequence ID" value="NZ_CP013108.1"/>
</dbReference>
<gene>
    <name evidence="1" type="ORF">SAMCFNEI73_pA0135</name>
</gene>
<name>A0A1L3LSQ2_9HYPH</name>
<protein>
    <submittedName>
        <fullName evidence="1">Uncharacterized protein</fullName>
    </submittedName>
</protein>
<geneLocation type="plasmid" evidence="1 2">
    <name>A</name>
</geneLocation>
<organism evidence="1 2">
    <name type="scientific">Sinorhizobium americanum</name>
    <dbReference type="NCBI Taxonomy" id="194963"/>
    <lineage>
        <taxon>Bacteria</taxon>
        <taxon>Pseudomonadati</taxon>
        <taxon>Pseudomonadota</taxon>
        <taxon>Alphaproteobacteria</taxon>
        <taxon>Hyphomicrobiales</taxon>
        <taxon>Rhizobiaceae</taxon>
        <taxon>Sinorhizobium/Ensifer group</taxon>
        <taxon>Sinorhizobium</taxon>
    </lineage>
</organism>
<keyword evidence="2" id="KW-1185">Reference proteome</keyword>
<accession>A0A1L3LSQ2</accession>
<dbReference type="Proteomes" id="UP000182306">
    <property type="component" value="Plasmid A"/>
</dbReference>
<evidence type="ECO:0000313" key="1">
    <source>
        <dbReference type="EMBL" id="APG93112.1"/>
    </source>
</evidence>
<dbReference type="EMBL" id="CP013108">
    <property type="protein sequence ID" value="APG93112.1"/>
    <property type="molecule type" value="Genomic_DNA"/>
</dbReference>
<proteinExistence type="predicted"/>
<reference evidence="1 2" key="1">
    <citation type="submission" date="2015-10" db="EMBL/GenBank/DDBJ databases">
        <title>Genomic differences between typical nodule nitrogen-fixing rhizobial strains and those coming from bean seeds.</title>
        <authorList>
            <person name="Peralta H."/>
            <person name="Aguilar-Vera A."/>
            <person name="Diaz R."/>
            <person name="Mora Y."/>
            <person name="Martinez-Batallar G."/>
            <person name="Salazar E."/>
            <person name="Vargas-Lagunas C."/>
            <person name="Encarnacion S."/>
            <person name="Girard L."/>
            <person name="Mora J."/>
        </authorList>
    </citation>
    <scope>NUCLEOTIDE SEQUENCE [LARGE SCALE GENOMIC DNA]</scope>
    <source>
        <strain evidence="1 2">CFNEI 73</strain>
        <plasmid evidence="1 2">A</plasmid>
    </source>
</reference>
<dbReference type="OrthoDB" id="8283452at2"/>